<accession>A0A397Z6T0</accession>
<reference evidence="1 2" key="1">
    <citation type="submission" date="2018-06" db="EMBL/GenBank/DDBJ databases">
        <title>WGS assembly of Brassica rapa FPsc.</title>
        <authorList>
            <person name="Bowman J."/>
            <person name="Kohchi T."/>
            <person name="Yamato K."/>
            <person name="Jenkins J."/>
            <person name="Shu S."/>
            <person name="Ishizaki K."/>
            <person name="Yamaoka S."/>
            <person name="Nishihama R."/>
            <person name="Nakamura Y."/>
            <person name="Berger F."/>
            <person name="Adam C."/>
            <person name="Aki S."/>
            <person name="Althoff F."/>
            <person name="Araki T."/>
            <person name="Arteaga-Vazquez M."/>
            <person name="Balasubrmanian S."/>
            <person name="Bauer D."/>
            <person name="Boehm C."/>
            <person name="Briginshaw L."/>
            <person name="Caballero-Perez J."/>
            <person name="Catarino B."/>
            <person name="Chen F."/>
            <person name="Chiyoda S."/>
            <person name="Chovatia M."/>
            <person name="Davies K."/>
            <person name="Delmans M."/>
            <person name="Demura T."/>
            <person name="Dierschke T."/>
            <person name="Dolan L."/>
            <person name="Dorantes-Acosta A."/>
            <person name="Eklund D."/>
            <person name="Florent S."/>
            <person name="Flores-Sandoval E."/>
            <person name="Fujiyama A."/>
            <person name="Fukuzawa H."/>
            <person name="Galik B."/>
            <person name="Grimanelli D."/>
            <person name="Grimwood J."/>
            <person name="Grossniklaus U."/>
            <person name="Hamada T."/>
            <person name="Haseloff J."/>
            <person name="Hetherington A."/>
            <person name="Higo A."/>
            <person name="Hirakawa Y."/>
            <person name="Hundley H."/>
            <person name="Ikeda Y."/>
            <person name="Inoue K."/>
            <person name="Inoue S."/>
            <person name="Ishida S."/>
            <person name="Jia Q."/>
            <person name="Kakita M."/>
            <person name="Kanazawa T."/>
            <person name="Kawai Y."/>
            <person name="Kawashima T."/>
            <person name="Kennedy M."/>
            <person name="Kinose K."/>
            <person name="Kinoshita T."/>
            <person name="Kohara Y."/>
            <person name="Koide E."/>
            <person name="Komatsu K."/>
            <person name="Kopischke S."/>
            <person name="Kubo M."/>
            <person name="Kyozuka J."/>
            <person name="Lagercrantz U."/>
            <person name="Lin S."/>
            <person name="Lindquist E."/>
            <person name="Lipzen A."/>
            <person name="Lu C."/>
            <person name="Luna E."/>
            <person name="Martienssen R."/>
            <person name="Minamino N."/>
            <person name="Mizutani M."/>
            <person name="Mizutani M."/>
            <person name="Mochizuki N."/>
            <person name="Monte I."/>
            <person name="Mosher R."/>
            <person name="Nagasaki H."/>
            <person name="Nakagami H."/>
            <person name="Naramoto S."/>
            <person name="Nishitani K."/>
            <person name="Ohtani M."/>
            <person name="Okamoto T."/>
            <person name="Okumura M."/>
            <person name="Phillips J."/>
            <person name="Pollak B."/>
            <person name="Reinders A."/>
            <person name="Roevekamp M."/>
            <person name="Sano R."/>
            <person name="Sawa S."/>
            <person name="Schmid M."/>
            <person name="Shirakawa M."/>
            <person name="Solano R."/>
            <person name="Spunde A."/>
            <person name="Suetsugu N."/>
            <person name="Sugano S."/>
            <person name="Sugiyama A."/>
            <person name="Sun R."/>
            <person name="Suzuki Y."/>
            <person name="Takenaka M."/>
            <person name="Takezawa D."/>
            <person name="Tomogane H."/>
            <person name="Tsuzuki M."/>
            <person name="Ueda T."/>
            <person name="Umeda M."/>
            <person name="Ward J."/>
            <person name="Watanabe Y."/>
            <person name="Yazaki K."/>
            <person name="Yokoyama R."/>
            <person name="Yoshitake Y."/>
            <person name="Yotsui I."/>
            <person name="Zachgo S."/>
            <person name="Schmutz J."/>
        </authorList>
    </citation>
    <scope>NUCLEOTIDE SEQUENCE [LARGE SCALE GENOMIC DNA]</scope>
    <source>
        <strain evidence="2">cv. B-3</strain>
    </source>
</reference>
<dbReference type="EMBL" id="CM010632">
    <property type="protein sequence ID" value="RID61359.1"/>
    <property type="molecule type" value="Genomic_DNA"/>
</dbReference>
<evidence type="ECO:0000313" key="1">
    <source>
        <dbReference type="EMBL" id="RID61359.1"/>
    </source>
</evidence>
<dbReference type="Proteomes" id="UP000264353">
    <property type="component" value="Chromosome A5"/>
</dbReference>
<name>A0A397Z6T0_BRACM</name>
<evidence type="ECO:0000313" key="2">
    <source>
        <dbReference type="Proteomes" id="UP000264353"/>
    </source>
</evidence>
<proteinExistence type="predicted"/>
<organism evidence="1 2">
    <name type="scientific">Brassica campestris</name>
    <name type="common">Field mustard</name>
    <dbReference type="NCBI Taxonomy" id="3711"/>
    <lineage>
        <taxon>Eukaryota</taxon>
        <taxon>Viridiplantae</taxon>
        <taxon>Streptophyta</taxon>
        <taxon>Embryophyta</taxon>
        <taxon>Tracheophyta</taxon>
        <taxon>Spermatophyta</taxon>
        <taxon>Magnoliopsida</taxon>
        <taxon>eudicotyledons</taxon>
        <taxon>Gunneridae</taxon>
        <taxon>Pentapetalae</taxon>
        <taxon>rosids</taxon>
        <taxon>malvids</taxon>
        <taxon>Brassicales</taxon>
        <taxon>Brassicaceae</taxon>
        <taxon>Brassiceae</taxon>
        <taxon>Brassica</taxon>
    </lineage>
</organism>
<sequence length="102" mass="11974">MPPFITDMEGKKFTFQVRVNTYNFTAHHQTFTITHILTEHERVPVPDYVVDGGTMVMMPICRTVTEFLNRLKLKKAVVMEIRMLRKTFLLLHRRRGPTGPLM</sequence>
<protein>
    <submittedName>
        <fullName evidence="1">Uncharacterized protein</fullName>
    </submittedName>
</protein>
<dbReference type="AlphaFoldDB" id="A0A397Z6T0"/>
<gene>
    <name evidence="1" type="ORF">BRARA_E00515</name>
</gene>